<keyword evidence="2" id="KW-1185">Reference proteome</keyword>
<accession>A0ACB9NQE2</accession>
<reference evidence="2" key="1">
    <citation type="journal article" date="2023" name="Front. Plant Sci.">
        <title>Chromosomal-level genome assembly of Melastoma candidum provides insights into trichome evolution.</title>
        <authorList>
            <person name="Zhong Y."/>
            <person name="Wu W."/>
            <person name="Sun C."/>
            <person name="Zou P."/>
            <person name="Liu Y."/>
            <person name="Dai S."/>
            <person name="Zhou R."/>
        </authorList>
    </citation>
    <scope>NUCLEOTIDE SEQUENCE [LARGE SCALE GENOMIC DNA]</scope>
</reference>
<evidence type="ECO:0000313" key="1">
    <source>
        <dbReference type="EMBL" id="KAI4338757.1"/>
    </source>
</evidence>
<dbReference type="EMBL" id="CM042886">
    <property type="protein sequence ID" value="KAI4338757.1"/>
    <property type="molecule type" value="Genomic_DNA"/>
</dbReference>
<proteinExistence type="predicted"/>
<protein>
    <submittedName>
        <fullName evidence="1">Uncharacterized protein</fullName>
    </submittedName>
</protein>
<name>A0ACB9NQE2_9MYRT</name>
<dbReference type="Proteomes" id="UP001057402">
    <property type="component" value="Chromosome 7"/>
</dbReference>
<organism evidence="1 2">
    <name type="scientific">Melastoma candidum</name>
    <dbReference type="NCBI Taxonomy" id="119954"/>
    <lineage>
        <taxon>Eukaryota</taxon>
        <taxon>Viridiplantae</taxon>
        <taxon>Streptophyta</taxon>
        <taxon>Embryophyta</taxon>
        <taxon>Tracheophyta</taxon>
        <taxon>Spermatophyta</taxon>
        <taxon>Magnoliopsida</taxon>
        <taxon>eudicotyledons</taxon>
        <taxon>Gunneridae</taxon>
        <taxon>Pentapetalae</taxon>
        <taxon>rosids</taxon>
        <taxon>malvids</taxon>
        <taxon>Myrtales</taxon>
        <taxon>Melastomataceae</taxon>
        <taxon>Melastomatoideae</taxon>
        <taxon>Melastomateae</taxon>
        <taxon>Melastoma</taxon>
    </lineage>
</organism>
<sequence length="300" mass="32814">MKCKKHLGDLSSSVGVCSSCLRDRLFVLIAAQAQAQSQAELDVCHPDPLSRVPQPRQFPRSVSPPVGRHRKSSSSCDHNPVRRPHRHRRRFFSTPQVGPTFSSNPNPSAREPSDLLPGEEPSRFSLLRLLLTKRSDKITGNVPPNPDPTSQPSSSSSIFSLWKKKQQSQASSVTGSSMSGRRRKCSAVASNRGMSPAGGGSDEDESPSNSGYSSEDCPHSWKRTPASSTAFVTPRRVTKTPQHPRSRSGFAFCLSPLVRTNPGRDWKNKGGMQGETGDVAPLCKNRSRKLTDLGRGAYRR</sequence>
<comment type="caution">
    <text evidence="1">The sequence shown here is derived from an EMBL/GenBank/DDBJ whole genome shotgun (WGS) entry which is preliminary data.</text>
</comment>
<gene>
    <name evidence="1" type="ORF">MLD38_023774</name>
</gene>
<evidence type="ECO:0000313" key="2">
    <source>
        <dbReference type="Proteomes" id="UP001057402"/>
    </source>
</evidence>